<evidence type="ECO:0000256" key="1">
    <source>
        <dbReference type="SAM" id="Phobius"/>
    </source>
</evidence>
<protein>
    <submittedName>
        <fullName evidence="2">Uncharacterized protein</fullName>
    </submittedName>
</protein>
<evidence type="ECO:0000313" key="3">
    <source>
        <dbReference type="Proteomes" id="UP000197068"/>
    </source>
</evidence>
<dbReference type="EMBL" id="BDQM01000039">
    <property type="protein sequence ID" value="GAW97629.1"/>
    <property type="molecule type" value="Genomic_DNA"/>
</dbReference>
<name>A0ABQ0MZ73_9GAMM</name>
<comment type="caution">
    <text evidence="2">The sequence shown here is derived from an EMBL/GenBank/DDBJ whole genome shotgun (WGS) entry which is preliminary data.</text>
</comment>
<keyword evidence="1" id="KW-1133">Transmembrane helix</keyword>
<proteinExistence type="predicted"/>
<dbReference type="Proteomes" id="UP000197068">
    <property type="component" value="Unassembled WGS sequence"/>
</dbReference>
<organism evidence="2 3">
    <name type="scientific">Colwellia marinimaniae</name>
    <dbReference type="NCBI Taxonomy" id="1513592"/>
    <lineage>
        <taxon>Bacteria</taxon>
        <taxon>Pseudomonadati</taxon>
        <taxon>Pseudomonadota</taxon>
        <taxon>Gammaproteobacteria</taxon>
        <taxon>Alteromonadales</taxon>
        <taxon>Colwelliaceae</taxon>
        <taxon>Colwellia</taxon>
    </lineage>
</organism>
<gene>
    <name evidence="2" type="ORF">MTCD1_03267</name>
</gene>
<accession>A0ABQ0MZ73</accession>
<reference evidence="2 3" key="1">
    <citation type="submission" date="2017-06" db="EMBL/GenBank/DDBJ databases">
        <title>Whole Genome Sequences of Colwellia marinimaniae MTCD1.</title>
        <authorList>
            <person name="Kusumoto H."/>
            <person name="Inoue M."/>
            <person name="Tanikawa K."/>
            <person name="Maeji H."/>
            <person name="Cameron J.H."/>
            <person name="Bartlett D.H."/>
        </authorList>
    </citation>
    <scope>NUCLEOTIDE SEQUENCE [LARGE SCALE GENOMIC DNA]</scope>
    <source>
        <strain evidence="2 3">MTCD1</strain>
    </source>
</reference>
<evidence type="ECO:0000313" key="2">
    <source>
        <dbReference type="EMBL" id="GAW97629.1"/>
    </source>
</evidence>
<keyword evidence="1" id="KW-0812">Transmembrane</keyword>
<sequence>MQSRCQLNDDEIEVLMQLLQIHRFLGSFCCEILSLSITGLIVKISISTQHLGNYFIAGQGFNACVIILKSF</sequence>
<keyword evidence="1" id="KW-0472">Membrane</keyword>
<feature type="transmembrane region" description="Helical" evidence="1">
    <location>
        <begin position="24"/>
        <end position="45"/>
    </location>
</feature>
<keyword evidence="3" id="KW-1185">Reference proteome</keyword>